<dbReference type="InterPro" id="IPR005467">
    <property type="entry name" value="His_kinase_dom"/>
</dbReference>
<dbReference type="SMART" id="SM00387">
    <property type="entry name" value="HATPase_c"/>
    <property type="match status" value="1"/>
</dbReference>
<dbReference type="Gene3D" id="3.40.50.2300">
    <property type="match status" value="1"/>
</dbReference>
<feature type="modified residue" description="4-aspartylphosphate" evidence="4">
    <location>
        <position position="588"/>
    </location>
</feature>
<accession>A0A558RAI5</accession>
<dbReference type="InterPro" id="IPR003661">
    <property type="entry name" value="HisK_dim/P_dom"/>
</dbReference>
<evidence type="ECO:0000256" key="4">
    <source>
        <dbReference type="PROSITE-ProRule" id="PRU00169"/>
    </source>
</evidence>
<sequence>MSQDSADTLSDGASPGAWQRRLASIAALIAAVLLIALVVLVAISNMERDKALLRERHSYDVMLVPRQLDTSIARAEAALGRFVISGEKQTGALYFDEWKKAGRQLDRLADLTRDNPAQAPLVRDLRHLYRERGVELARPATRTFSRQGWTALSMYYEAGKAGSIARIDTLMARIAANERDLLDARADRAALSVDRANYLTALLSGIGLLLVLCAAALGWTTVQALAQRARARLDARTESARARALEQAVAARTQELREANDRLRGEAETREAAEAQLRQVQKMEAVGQLTGGIAHDFNNMLAVVIGGLDLARRRLEHEAGEVGRHLDNAMEGAIRAAALTRRLLAFARAEPLLPEGVEPGALIAGMSDLIDRTLGERIAVKTSAAPGGWHVWCDPHQLENAILNLAVNARDAMHEEGRLTIATTNVTLGDGDIGEARAGDYVRVAVVDSGTGMTPEVLARVFEPFFTTKPPGKGTGLGLSQIFGFARQSEGEVAIDSTPGAGTTVSLYLPRFVPQARAQTSGVVTPIVPLARAAAGAVILVVEDDPRVRQATVGGLRELGYVPLPCASGAEAIALLDTRDEIALIVTDVVMPGMTGPELIAAVADRHGALPVLYVTGYVGEAADATGFAGYEVLRKPFTVAALDRAVAGALSGRHPPRSRAANE</sequence>
<dbReference type="Proteomes" id="UP000318681">
    <property type="component" value="Unassembled WGS sequence"/>
</dbReference>
<feature type="coiled-coil region" evidence="5">
    <location>
        <begin position="242"/>
        <end position="283"/>
    </location>
</feature>
<dbReference type="OrthoDB" id="9796100at2"/>
<feature type="transmembrane region" description="Helical" evidence="6">
    <location>
        <begin position="198"/>
        <end position="219"/>
    </location>
</feature>
<dbReference type="RefSeq" id="WP_145148571.1">
    <property type="nucleotide sequence ID" value="NZ_VNIM01000011.1"/>
</dbReference>
<dbReference type="InterPro" id="IPR036890">
    <property type="entry name" value="HATPase_C_sf"/>
</dbReference>
<feature type="transmembrane region" description="Helical" evidence="6">
    <location>
        <begin position="22"/>
        <end position="43"/>
    </location>
</feature>
<reference evidence="9 10" key="1">
    <citation type="submission" date="2019-07" db="EMBL/GenBank/DDBJ databases">
        <title>Sphingomonas solaris sp. nov., isolated from a solar panel from Boston, Massachusetts.</title>
        <authorList>
            <person name="Tanner K."/>
            <person name="Pascual J."/>
            <person name="Mancuso C."/>
            <person name="Pereto J."/>
            <person name="Khalil A."/>
            <person name="Vilanova C."/>
        </authorList>
    </citation>
    <scope>NUCLEOTIDE SEQUENCE [LARGE SCALE GENOMIC DNA]</scope>
    <source>
        <strain evidence="9 10">R4DWN</strain>
    </source>
</reference>
<feature type="domain" description="Histidine kinase" evidence="7">
    <location>
        <begin position="292"/>
        <end position="513"/>
    </location>
</feature>
<evidence type="ECO:0000256" key="5">
    <source>
        <dbReference type="SAM" id="Coils"/>
    </source>
</evidence>
<dbReference type="SUPFAM" id="SSF55874">
    <property type="entry name" value="ATPase domain of HSP90 chaperone/DNA topoisomerase II/histidine kinase"/>
    <property type="match status" value="1"/>
</dbReference>
<evidence type="ECO:0000256" key="3">
    <source>
        <dbReference type="ARBA" id="ARBA00022553"/>
    </source>
</evidence>
<gene>
    <name evidence="9" type="ORF">FOY91_04490</name>
</gene>
<dbReference type="PANTHER" id="PTHR43065:SF42">
    <property type="entry name" value="TWO-COMPONENT SENSOR PPRA"/>
    <property type="match status" value="1"/>
</dbReference>
<evidence type="ECO:0000313" key="9">
    <source>
        <dbReference type="EMBL" id="TVV76302.1"/>
    </source>
</evidence>
<dbReference type="InterPro" id="IPR003594">
    <property type="entry name" value="HATPase_dom"/>
</dbReference>
<dbReference type="Gene3D" id="1.10.287.130">
    <property type="match status" value="1"/>
</dbReference>
<evidence type="ECO:0000259" key="7">
    <source>
        <dbReference type="PROSITE" id="PS50109"/>
    </source>
</evidence>
<dbReference type="PRINTS" id="PR00344">
    <property type="entry name" value="BCTRLSENSOR"/>
</dbReference>
<dbReference type="PROSITE" id="PS50110">
    <property type="entry name" value="RESPONSE_REGULATORY"/>
    <property type="match status" value="1"/>
</dbReference>
<evidence type="ECO:0000256" key="2">
    <source>
        <dbReference type="ARBA" id="ARBA00012438"/>
    </source>
</evidence>
<evidence type="ECO:0000259" key="8">
    <source>
        <dbReference type="PROSITE" id="PS50110"/>
    </source>
</evidence>
<feature type="domain" description="Response regulatory" evidence="8">
    <location>
        <begin position="538"/>
        <end position="651"/>
    </location>
</feature>
<dbReference type="EC" id="2.7.13.3" evidence="2"/>
<comment type="caution">
    <text evidence="9">The sequence shown here is derived from an EMBL/GenBank/DDBJ whole genome shotgun (WGS) entry which is preliminary data.</text>
</comment>
<dbReference type="PANTHER" id="PTHR43065">
    <property type="entry name" value="SENSOR HISTIDINE KINASE"/>
    <property type="match status" value="1"/>
</dbReference>
<dbReference type="InterPro" id="IPR004358">
    <property type="entry name" value="Sig_transdc_His_kin-like_C"/>
</dbReference>
<dbReference type="Gene3D" id="3.30.565.10">
    <property type="entry name" value="Histidine kinase-like ATPase, C-terminal domain"/>
    <property type="match status" value="1"/>
</dbReference>
<keyword evidence="3 4" id="KW-0597">Phosphoprotein</keyword>
<keyword evidence="6" id="KW-1133">Transmembrane helix</keyword>
<organism evidence="9 10">
    <name type="scientific">Alterirhizorhabdus solaris</name>
    <dbReference type="NCBI Taxonomy" id="2529389"/>
    <lineage>
        <taxon>Bacteria</taxon>
        <taxon>Pseudomonadati</taxon>
        <taxon>Pseudomonadota</taxon>
        <taxon>Alphaproteobacteria</taxon>
        <taxon>Sphingomonadales</taxon>
        <taxon>Rhizorhabdaceae</taxon>
        <taxon>Alterirhizorhabdus</taxon>
    </lineage>
</organism>
<dbReference type="InterPro" id="IPR036097">
    <property type="entry name" value="HisK_dim/P_sf"/>
</dbReference>
<dbReference type="Pfam" id="PF00072">
    <property type="entry name" value="Response_reg"/>
    <property type="match status" value="1"/>
</dbReference>
<keyword evidence="6" id="KW-0472">Membrane</keyword>
<dbReference type="InterPro" id="IPR007891">
    <property type="entry name" value="CHASE3"/>
</dbReference>
<evidence type="ECO:0000256" key="1">
    <source>
        <dbReference type="ARBA" id="ARBA00000085"/>
    </source>
</evidence>
<dbReference type="SMART" id="SM00448">
    <property type="entry name" value="REC"/>
    <property type="match status" value="1"/>
</dbReference>
<keyword evidence="6" id="KW-0812">Transmembrane</keyword>
<evidence type="ECO:0000256" key="6">
    <source>
        <dbReference type="SAM" id="Phobius"/>
    </source>
</evidence>
<dbReference type="EMBL" id="VNIM01000011">
    <property type="protein sequence ID" value="TVV76302.1"/>
    <property type="molecule type" value="Genomic_DNA"/>
</dbReference>
<protein>
    <recommendedName>
        <fullName evidence="2">histidine kinase</fullName>
        <ecNumber evidence="2">2.7.13.3</ecNumber>
    </recommendedName>
</protein>
<evidence type="ECO:0000313" key="10">
    <source>
        <dbReference type="Proteomes" id="UP000318681"/>
    </source>
</evidence>
<dbReference type="InterPro" id="IPR001789">
    <property type="entry name" value="Sig_transdc_resp-reg_receiver"/>
</dbReference>
<dbReference type="GO" id="GO:0000155">
    <property type="term" value="F:phosphorelay sensor kinase activity"/>
    <property type="evidence" value="ECO:0007669"/>
    <property type="project" value="InterPro"/>
</dbReference>
<name>A0A558RAI5_9SPHN</name>
<proteinExistence type="predicted"/>
<dbReference type="SUPFAM" id="SSF52172">
    <property type="entry name" value="CheY-like"/>
    <property type="match status" value="1"/>
</dbReference>
<dbReference type="PROSITE" id="PS50109">
    <property type="entry name" value="HIS_KIN"/>
    <property type="match status" value="1"/>
</dbReference>
<dbReference type="SMART" id="SM00388">
    <property type="entry name" value="HisKA"/>
    <property type="match status" value="1"/>
</dbReference>
<dbReference type="SUPFAM" id="SSF47384">
    <property type="entry name" value="Homodimeric domain of signal transducing histidine kinase"/>
    <property type="match status" value="1"/>
</dbReference>
<keyword evidence="5" id="KW-0175">Coiled coil</keyword>
<dbReference type="InterPro" id="IPR011006">
    <property type="entry name" value="CheY-like_superfamily"/>
</dbReference>
<dbReference type="Pfam" id="PF02518">
    <property type="entry name" value="HATPase_c"/>
    <property type="match status" value="1"/>
</dbReference>
<dbReference type="Pfam" id="PF05227">
    <property type="entry name" value="CHASE3"/>
    <property type="match status" value="1"/>
</dbReference>
<keyword evidence="10" id="KW-1185">Reference proteome</keyword>
<comment type="catalytic activity">
    <reaction evidence="1">
        <text>ATP + protein L-histidine = ADP + protein N-phospho-L-histidine.</text>
        <dbReference type="EC" id="2.7.13.3"/>
    </reaction>
</comment>
<dbReference type="AlphaFoldDB" id="A0A558RAI5"/>